<feature type="chain" id="PRO_5039941722" evidence="1">
    <location>
        <begin position="25"/>
        <end position="267"/>
    </location>
</feature>
<keyword evidence="1" id="KW-0732">Signal</keyword>
<reference evidence="2" key="2">
    <citation type="submission" date="2025-09" db="UniProtKB">
        <authorList>
            <consortium name="Ensembl"/>
        </authorList>
    </citation>
    <scope>IDENTIFICATION</scope>
</reference>
<dbReference type="Ensembl" id="ENSCCRT00000037528.2">
    <property type="protein sequence ID" value="ENSCCRP00000034634.2"/>
    <property type="gene ID" value="ENSCCRG00000018588.2"/>
</dbReference>
<evidence type="ECO:0000313" key="3">
    <source>
        <dbReference type="Proteomes" id="UP001108240"/>
    </source>
</evidence>
<dbReference type="GeneTree" id="ENSGT01150000287127"/>
<reference evidence="2" key="1">
    <citation type="submission" date="2025-08" db="UniProtKB">
        <authorList>
            <consortium name="Ensembl"/>
        </authorList>
    </citation>
    <scope>IDENTIFICATION</scope>
</reference>
<protein>
    <submittedName>
        <fullName evidence="2">Uncharacterized protein</fullName>
    </submittedName>
</protein>
<dbReference type="OMA" id="QRRECFA"/>
<organism evidence="2 3">
    <name type="scientific">Cyprinus carpio carpio</name>
    <dbReference type="NCBI Taxonomy" id="630221"/>
    <lineage>
        <taxon>Eukaryota</taxon>
        <taxon>Metazoa</taxon>
        <taxon>Chordata</taxon>
        <taxon>Craniata</taxon>
        <taxon>Vertebrata</taxon>
        <taxon>Euteleostomi</taxon>
        <taxon>Actinopterygii</taxon>
        <taxon>Neopterygii</taxon>
        <taxon>Teleostei</taxon>
        <taxon>Ostariophysi</taxon>
        <taxon>Cypriniformes</taxon>
        <taxon>Cyprinidae</taxon>
        <taxon>Cyprininae</taxon>
        <taxon>Cyprinus</taxon>
    </lineage>
</organism>
<evidence type="ECO:0000313" key="2">
    <source>
        <dbReference type="Ensembl" id="ENSCCRP00000034634.2"/>
    </source>
</evidence>
<dbReference type="Pfam" id="PF18744">
    <property type="entry name" value="SNAD1"/>
    <property type="match status" value="1"/>
</dbReference>
<proteinExistence type="predicted"/>
<accession>A0A8C1BKY2</accession>
<dbReference type="AlphaFoldDB" id="A0A8C1BKY2"/>
<keyword evidence="3" id="KW-1185">Reference proteome</keyword>
<evidence type="ECO:0000256" key="1">
    <source>
        <dbReference type="SAM" id="SignalP"/>
    </source>
</evidence>
<dbReference type="Proteomes" id="UP001108240">
    <property type="component" value="Unplaced"/>
</dbReference>
<name>A0A8C1BKY2_CYPCA</name>
<dbReference type="InterPro" id="IPR040958">
    <property type="entry name" value="SNAD1"/>
</dbReference>
<feature type="signal peptide" evidence="1">
    <location>
        <begin position="1"/>
        <end position="24"/>
    </location>
</feature>
<sequence length="267" mass="30348">MPSVSVIPLRGLVIFLCLLHLCVQGNEEVNTVCLAQMTQYFYDNVQPKTGQGADAQYALSIYVPPAHCTDKHAKIENVFDKDDAALVKMLLKNGAKCELCTKPKNVIASRPVKIDEKTTEHSEHVLLYPVGNSLMDKLLAKARDQSCVVFYSYNSPCVKTCLQSADNILEGLRNWINARKGQMNAFVFQEIWQKDKEKDLQTEFQNIDKIVPLYRCMKSSNAMECRKCVNNNVVDPFCLPKKKLFLESLIKEVFFLFQELLTSVIKL</sequence>